<name>A0A8X7BNI7_TRICX</name>
<gene>
    <name evidence="1" type="ORF">TNCV_28091</name>
</gene>
<reference evidence="1" key="1">
    <citation type="submission" date="2020-08" db="EMBL/GenBank/DDBJ databases">
        <title>Multicomponent nature underlies the extraordinary mechanical properties of spider dragline silk.</title>
        <authorList>
            <person name="Kono N."/>
            <person name="Nakamura H."/>
            <person name="Mori M."/>
            <person name="Yoshida Y."/>
            <person name="Ohtoshi R."/>
            <person name="Malay A.D."/>
            <person name="Moran D.A.P."/>
            <person name="Tomita M."/>
            <person name="Numata K."/>
            <person name="Arakawa K."/>
        </authorList>
    </citation>
    <scope>NUCLEOTIDE SEQUENCE</scope>
</reference>
<organism evidence="1 2">
    <name type="scientific">Trichonephila clavipes</name>
    <name type="common">Golden silk orbweaver</name>
    <name type="synonym">Nephila clavipes</name>
    <dbReference type="NCBI Taxonomy" id="2585209"/>
    <lineage>
        <taxon>Eukaryota</taxon>
        <taxon>Metazoa</taxon>
        <taxon>Ecdysozoa</taxon>
        <taxon>Arthropoda</taxon>
        <taxon>Chelicerata</taxon>
        <taxon>Arachnida</taxon>
        <taxon>Araneae</taxon>
        <taxon>Araneomorphae</taxon>
        <taxon>Entelegynae</taxon>
        <taxon>Araneoidea</taxon>
        <taxon>Nephilidae</taxon>
        <taxon>Trichonephila</taxon>
    </lineage>
</organism>
<keyword evidence="2" id="KW-1185">Reference proteome</keyword>
<comment type="caution">
    <text evidence="1">The sequence shown here is derived from an EMBL/GenBank/DDBJ whole genome shotgun (WGS) entry which is preliminary data.</text>
</comment>
<dbReference type="Proteomes" id="UP000887159">
    <property type="component" value="Unassembled WGS sequence"/>
</dbReference>
<protein>
    <submittedName>
        <fullName evidence="1">Uncharacterized protein</fullName>
    </submittedName>
</protein>
<evidence type="ECO:0000313" key="2">
    <source>
        <dbReference type="Proteomes" id="UP000887159"/>
    </source>
</evidence>
<dbReference type="EMBL" id="BMAU01021437">
    <property type="protein sequence ID" value="GFY36604.1"/>
    <property type="molecule type" value="Genomic_DNA"/>
</dbReference>
<sequence length="107" mass="12806">MIRCQELGSFARQQMSARIFRWRLQQYRLSAQRPLLRLLLTLYHRQERLQWCNQQRTGRKNSKTSFFQMNPSSVYNIRVIASVFGSIVVNGHWQRAFVFIILAHHLA</sequence>
<dbReference type="AlphaFoldDB" id="A0A8X7BNI7"/>
<proteinExistence type="predicted"/>
<accession>A0A8X7BNI7</accession>
<evidence type="ECO:0000313" key="1">
    <source>
        <dbReference type="EMBL" id="GFY36604.1"/>
    </source>
</evidence>